<dbReference type="EMBL" id="LRHK01000001">
    <property type="protein sequence ID" value="KWX19003.1"/>
    <property type="molecule type" value="Genomic_DNA"/>
</dbReference>
<reference evidence="3 9" key="2">
    <citation type="submission" date="2016-01" db="EMBL/GenBank/DDBJ databases">
        <title>Molecular Mechanisms for transfer of large genomic segments between Enterococcus faecium strains.</title>
        <authorList>
            <person name="Garcia-Solache M.A."/>
            <person name="Lebreton F."/>
            <person name="Mclaughlin R.E."/>
            <person name="Whiteaker J.D."/>
            <person name="Gilmore M.S."/>
            <person name="Rice L.B."/>
        </authorList>
    </citation>
    <scope>NUCLEOTIDE SEQUENCE [LARGE SCALE GENOMIC DNA]</scope>
    <source>
        <strain evidence="3 9">D344RRF x C68</strain>
    </source>
</reference>
<dbReference type="PATRIC" id="fig|1352.1358.peg.1544"/>
<proteinExistence type="predicted"/>
<reference evidence="2 15" key="7">
    <citation type="submission" date="2019-10" db="EMBL/GenBank/DDBJ databases">
        <title>Evolutionary dynamics of vancomycin-resistant Enterococcus faecium during gastrointestinal tract colonization and bloodstream infection in immunocompromised pediatric patients.</title>
        <authorList>
            <person name="Chilambi G.S."/>
            <person name="Nordstrom H.R."/>
            <person name="Evans D.R."/>
            <person name="Ferrolino J."/>
            <person name="Hayden R.T."/>
            <person name="Maron G.M."/>
            <person name="Vo A.N."/>
            <person name="Gilmore M.S."/>
            <person name="Wolf J."/>
            <person name="Rosch J.W."/>
            <person name="Van Tyne D."/>
        </authorList>
    </citation>
    <scope>NUCLEOTIDE SEQUENCE [LARGE SCALE GENOMIC DNA]</scope>
    <source>
        <strain evidence="2 15">VRECG27</strain>
    </source>
</reference>
<dbReference type="Pfam" id="PF13462">
    <property type="entry name" value="Thioredoxin_4"/>
    <property type="match status" value="1"/>
</dbReference>
<dbReference type="EMBL" id="PCGC01000016">
    <property type="protein sequence ID" value="PHL21459.1"/>
    <property type="molecule type" value="Genomic_DNA"/>
</dbReference>
<dbReference type="SUPFAM" id="SSF52833">
    <property type="entry name" value="Thioredoxin-like"/>
    <property type="match status" value="1"/>
</dbReference>
<dbReference type="RefSeq" id="WP_002287818.1">
    <property type="nucleotide sequence ID" value="NZ_AP019394.1"/>
</dbReference>
<dbReference type="InterPro" id="IPR036249">
    <property type="entry name" value="Thioredoxin-like_sf"/>
</dbReference>
<organism evidence="3 9">
    <name type="scientific">Enterococcus faecium</name>
    <name type="common">Streptococcus faecium</name>
    <dbReference type="NCBI Taxonomy" id="1352"/>
    <lineage>
        <taxon>Bacteria</taxon>
        <taxon>Bacillati</taxon>
        <taxon>Bacillota</taxon>
        <taxon>Bacilli</taxon>
        <taxon>Lactobacillales</taxon>
        <taxon>Enterococcaceae</taxon>
        <taxon>Enterococcus</taxon>
    </lineage>
</organism>
<accession>A0A132P9K9</accession>
<evidence type="ECO:0000259" key="1">
    <source>
        <dbReference type="Pfam" id="PF13462"/>
    </source>
</evidence>
<dbReference type="EMBL" id="LEQJ01000003">
    <property type="protein sequence ID" value="RBS34243.1"/>
    <property type="molecule type" value="Genomic_DNA"/>
</dbReference>
<reference evidence="5 12" key="5">
    <citation type="submission" date="2017-05" db="EMBL/GenBank/DDBJ databases">
        <title>The Genome Sequence of Enterococcus faecium 6F2_DIV0138.</title>
        <authorList>
            <consortium name="The Broad Institute Genomics Platform"/>
            <consortium name="The Broad Institute Genomic Center for Infectious Diseases"/>
            <person name="Earl A."/>
            <person name="Manson A."/>
            <person name="Schwartman J."/>
            <person name="Gilmore M."/>
            <person name="Abouelleil A."/>
            <person name="Cao P."/>
            <person name="Chapman S."/>
            <person name="Cusick C."/>
            <person name="Shea T."/>
            <person name="Young S."/>
            <person name="Neafsey D."/>
            <person name="Nusbaum C."/>
            <person name="Birren B."/>
        </authorList>
    </citation>
    <scope>NUCLEOTIDE SEQUENCE [LARGE SCALE GENOMIC DNA]</scope>
    <source>
        <strain evidence="5 12">6F2_DIV0138</strain>
    </source>
</reference>
<reference evidence="8 10" key="3">
    <citation type="submission" date="2016-04" db="EMBL/GenBank/DDBJ databases">
        <authorList>
            <person name="Millard A."/>
        </authorList>
    </citation>
    <scope>NUCLEOTIDE SEQUENCE [LARGE SCALE GENOMIC DNA]</scope>
    <source>
        <strain evidence="8">Isolate 22</strain>
    </source>
</reference>
<sequence length="173" mass="19994">MDISVIDATKTNTQKGILYGSSNAPKKMVEFINLACPYCRQWFEESYELLEEAVQSGQLQRVIKLFDKEKESLQRGNVMHRYLTISDGQKAIKEIKQIFDTQDEWKHLSLQEVADFAVDKLKLTEQKDEQLSQAVINEAEQAHIRFVPTVILGKEIFDESISIEELKELIQTK</sequence>
<dbReference type="EMBL" id="FKLM01000034">
    <property type="protein sequence ID" value="SAZ21804.1"/>
    <property type="molecule type" value="Genomic_DNA"/>
</dbReference>
<evidence type="ECO:0000313" key="7">
    <source>
        <dbReference type="EMBL" id="RBS34243.1"/>
    </source>
</evidence>
<evidence type="ECO:0000313" key="15">
    <source>
        <dbReference type="Proteomes" id="UP000469871"/>
    </source>
</evidence>
<reference evidence="7 14" key="1">
    <citation type="submission" date="2015-06" db="EMBL/GenBank/DDBJ databases">
        <title>The Genome Sequence of Enterococcus faecium 131EA1.</title>
        <authorList>
            <consortium name="The Broad Institute Genomics Platform"/>
            <consortium name="The Broad Institute Genome Sequencing Center for Infectious Disease"/>
            <person name="Earl A.M."/>
            <person name="Van Tyne D."/>
            <person name="Lebreton F."/>
            <person name="Saavedra J.T."/>
            <person name="Gilmore M.S."/>
            <person name="Manson Mcguire A."/>
            <person name="Clock S."/>
            <person name="Crupain M."/>
            <person name="Rangan U."/>
            <person name="Young S."/>
            <person name="Abouelleil A."/>
            <person name="Cao P."/>
            <person name="Chapman S.B."/>
            <person name="Griggs A."/>
            <person name="Priest M."/>
            <person name="Shea T."/>
            <person name="Wortman J."/>
            <person name="Nusbaum C."/>
            <person name="Birren B."/>
        </authorList>
    </citation>
    <scope>NUCLEOTIDE SEQUENCE [LARGE SCALE GENOMIC DNA]</scope>
    <source>
        <strain evidence="7 14">131EA1</strain>
    </source>
</reference>
<dbReference type="Proteomes" id="UP000070452">
    <property type="component" value="Unassembled WGS sequence"/>
</dbReference>
<dbReference type="EMBL" id="MVGJ01000054">
    <property type="protein sequence ID" value="OOL82278.1"/>
    <property type="molecule type" value="Genomic_DNA"/>
</dbReference>
<dbReference type="InterPro" id="IPR012336">
    <property type="entry name" value="Thioredoxin-like_fold"/>
</dbReference>
<protein>
    <submittedName>
        <fullName evidence="5">Bifunctional disulfide isomerase/thiol-disulfide oxidase</fullName>
        <ecNumber evidence="8">5.3.4.1</ecNumber>
    </submittedName>
    <submittedName>
        <fullName evidence="2">DsbA family protein</fullName>
    </submittedName>
    <submittedName>
        <fullName evidence="3">Thioredoxin</fullName>
    </submittedName>
</protein>
<reference evidence="4 11" key="4">
    <citation type="submission" date="2017-02" db="EMBL/GenBank/DDBJ databases">
        <title>Clonality and virulence of isolates of VRE in Hematopoietic Stem Cell Transplanted (HSCT) patients.</title>
        <authorList>
            <person name="Marchi A.P."/>
            <person name="Martins R.C."/>
            <person name="Marie S.K."/>
            <person name="Levin A.S."/>
            <person name="Costa S.F."/>
        </authorList>
    </citation>
    <scope>NUCLEOTIDE SEQUENCE [LARGE SCALE GENOMIC DNA]</scope>
    <source>
        <strain evidence="4 11">LIM1759</strain>
    </source>
</reference>
<dbReference type="Proteomes" id="UP000191171">
    <property type="component" value="Unassembled WGS sequence"/>
</dbReference>
<evidence type="ECO:0000313" key="13">
    <source>
        <dbReference type="Proteomes" id="UP000224303"/>
    </source>
</evidence>
<feature type="domain" description="Thioredoxin-like fold" evidence="1">
    <location>
        <begin position="13"/>
        <end position="171"/>
    </location>
</feature>
<evidence type="ECO:0000313" key="11">
    <source>
        <dbReference type="Proteomes" id="UP000191171"/>
    </source>
</evidence>
<evidence type="ECO:0000313" key="2">
    <source>
        <dbReference type="EMBL" id="KAB7576030.1"/>
    </source>
</evidence>
<evidence type="ECO:0000313" key="5">
    <source>
        <dbReference type="EMBL" id="OTN99652.1"/>
    </source>
</evidence>
<keyword evidence="5" id="KW-0413">Isomerase</keyword>
<dbReference type="Proteomes" id="UP000194737">
    <property type="component" value="Unassembled WGS sequence"/>
</dbReference>
<evidence type="ECO:0000313" key="14">
    <source>
        <dbReference type="Proteomes" id="UP000253144"/>
    </source>
</evidence>
<dbReference type="EC" id="5.3.4.1" evidence="8"/>
<evidence type="ECO:0000313" key="8">
    <source>
        <dbReference type="EMBL" id="SAZ21804.1"/>
    </source>
</evidence>
<dbReference type="Gene3D" id="3.40.30.10">
    <property type="entry name" value="Glutaredoxin"/>
    <property type="match status" value="1"/>
</dbReference>
<reference evidence="6 13" key="6">
    <citation type="submission" date="2017-10" db="EMBL/GenBank/DDBJ databases">
        <title>Draft genomes of the Enterococcus faecium isolated from human feces before and after Helicobacter pylori eradication therapy.</title>
        <authorList>
            <person name="Prianichniikov N.A."/>
            <person name="Glushchenko O.E."/>
            <person name="Malakhova M.V."/>
        </authorList>
    </citation>
    <scope>NUCLEOTIDE SEQUENCE [LARGE SCALE GENOMIC DNA]</scope>
    <source>
        <strain evidence="6 13">Hp_5-7</strain>
    </source>
</reference>
<evidence type="ECO:0000313" key="3">
    <source>
        <dbReference type="EMBL" id="KWX19003.1"/>
    </source>
</evidence>
<evidence type="ECO:0000313" key="4">
    <source>
        <dbReference type="EMBL" id="OOL82278.1"/>
    </source>
</evidence>
<gene>
    <name evidence="5" type="ORF">A5804_001143</name>
    <name evidence="3" type="ORF">AWT83_11175</name>
    <name evidence="4" type="ORF">B1P95_09910</name>
    <name evidence="6" type="ORF">CQR37_08380</name>
    <name evidence="8" type="ORF">DTPHA_601898</name>
    <name evidence="7" type="ORF">EB12_00697</name>
    <name evidence="2" type="ORF">GBM73_01320</name>
</gene>
<dbReference type="Proteomes" id="UP000253144">
    <property type="component" value="Unassembled WGS sequence"/>
</dbReference>
<name>A0A132P9K9_ENTFC</name>
<dbReference type="EMBL" id="NGLB01000001">
    <property type="protein sequence ID" value="OTN99652.1"/>
    <property type="molecule type" value="Genomic_DNA"/>
</dbReference>
<comment type="caution">
    <text evidence="3">The sequence shown here is derived from an EMBL/GenBank/DDBJ whole genome shotgun (WGS) entry which is preliminary data.</text>
</comment>
<evidence type="ECO:0000313" key="6">
    <source>
        <dbReference type="EMBL" id="PHL21459.1"/>
    </source>
</evidence>
<evidence type="ECO:0000313" key="10">
    <source>
        <dbReference type="Proteomes" id="UP000183509"/>
    </source>
</evidence>
<dbReference type="AlphaFoldDB" id="A0A132P9K9"/>
<dbReference type="Proteomes" id="UP000224303">
    <property type="component" value="Unassembled WGS sequence"/>
</dbReference>
<dbReference type="EMBL" id="WEFP01000001">
    <property type="protein sequence ID" value="KAB7576030.1"/>
    <property type="molecule type" value="Genomic_DNA"/>
</dbReference>
<evidence type="ECO:0000313" key="12">
    <source>
        <dbReference type="Proteomes" id="UP000194737"/>
    </source>
</evidence>
<dbReference type="GO" id="GO:0003756">
    <property type="term" value="F:protein disulfide isomerase activity"/>
    <property type="evidence" value="ECO:0007669"/>
    <property type="project" value="UniProtKB-EC"/>
</dbReference>
<evidence type="ECO:0000313" key="9">
    <source>
        <dbReference type="Proteomes" id="UP000070452"/>
    </source>
</evidence>
<dbReference type="Proteomes" id="UP000469871">
    <property type="component" value="Unassembled WGS sequence"/>
</dbReference>
<dbReference type="OMA" id="FINVRCP"/>
<dbReference type="Gene3D" id="1.10.1200.90">
    <property type="entry name" value="DsbA-like domain"/>
    <property type="match status" value="1"/>
</dbReference>
<dbReference type="Proteomes" id="UP000183509">
    <property type="component" value="Unassembled WGS sequence"/>
</dbReference>